<reference evidence="5" key="1">
    <citation type="submission" date="2015-01" db="EMBL/GenBank/DDBJ databases">
        <title>The Genome Sequence of Cryptococcus gattii MMRL2647.</title>
        <authorList>
            <consortium name="The Broad Institute Genomics Platform"/>
            <person name="Cuomo C."/>
            <person name="Litvintseva A."/>
            <person name="Chen Y."/>
            <person name="Heitman J."/>
            <person name="Sun S."/>
            <person name="Springer D."/>
            <person name="Dromer F."/>
            <person name="Young S."/>
            <person name="Zeng Q."/>
            <person name="Gargeya S."/>
            <person name="Abouelleil A."/>
            <person name="Alvarado L."/>
            <person name="Chapman S.B."/>
            <person name="Gainer-Dewar J."/>
            <person name="Goldberg J."/>
            <person name="Griggs A."/>
            <person name="Gujja S."/>
            <person name="Hansen M."/>
            <person name="Howarth C."/>
            <person name="Imamovic A."/>
            <person name="Larimer J."/>
            <person name="Murphy C."/>
            <person name="Naylor J."/>
            <person name="Pearson M."/>
            <person name="Priest M."/>
            <person name="Roberts A."/>
            <person name="Saif S."/>
            <person name="Shea T."/>
            <person name="Sykes S."/>
            <person name="Wortman J."/>
            <person name="Nusbaum C."/>
            <person name="Birren B."/>
        </authorList>
    </citation>
    <scope>NUCLEOTIDE SEQUENCE [LARGE SCALE GENOMIC DNA]</scope>
    <source>
        <strain evidence="5">IND107</strain>
    </source>
</reference>
<keyword evidence="5" id="KW-1185">Reference proteome</keyword>
<comment type="caution">
    <text evidence="4">The sequence shown here is derived from an EMBL/GenBank/DDBJ whole genome shotgun (WGS) entry which is preliminary data.</text>
</comment>
<dbReference type="InterPro" id="IPR006115">
    <property type="entry name" value="6PGDH_NADP-bd"/>
</dbReference>
<organism evidence="4 5">
    <name type="scientific">Cryptococcus tetragattii IND107</name>
    <dbReference type="NCBI Taxonomy" id="1296105"/>
    <lineage>
        <taxon>Eukaryota</taxon>
        <taxon>Fungi</taxon>
        <taxon>Dikarya</taxon>
        <taxon>Basidiomycota</taxon>
        <taxon>Agaricomycotina</taxon>
        <taxon>Tremellomycetes</taxon>
        <taxon>Tremellales</taxon>
        <taxon>Cryptococcaceae</taxon>
        <taxon>Cryptococcus</taxon>
        <taxon>Cryptococcus gattii species complex</taxon>
    </lineage>
</organism>
<dbReference type="GeneID" id="91990726"/>
<evidence type="ECO:0000313" key="4">
    <source>
        <dbReference type="EMBL" id="KAL0247792.1"/>
    </source>
</evidence>
<feature type="domain" description="6-phosphogluconate dehydrogenase NADP-binding" evidence="3">
    <location>
        <begin position="11"/>
        <end position="172"/>
    </location>
</feature>
<evidence type="ECO:0000256" key="1">
    <source>
        <dbReference type="ARBA" id="ARBA00007598"/>
    </source>
</evidence>
<evidence type="ECO:0000256" key="2">
    <source>
        <dbReference type="ARBA" id="ARBA00023002"/>
    </source>
</evidence>
<accession>A0ABR3BSE4</accession>
<keyword evidence="2" id="KW-0560">Oxidoreductase</keyword>
<dbReference type="InterPro" id="IPR013328">
    <property type="entry name" value="6PGD_dom2"/>
</dbReference>
<dbReference type="InterPro" id="IPR008927">
    <property type="entry name" value="6-PGluconate_DH-like_C_sf"/>
</dbReference>
<dbReference type="EMBL" id="ATAM02000006">
    <property type="protein sequence ID" value="KAL0247792.1"/>
    <property type="molecule type" value="Genomic_DNA"/>
</dbReference>
<reference evidence="4 5" key="2">
    <citation type="submission" date="2024-01" db="EMBL/GenBank/DDBJ databases">
        <title>Comparative genomics of Cryptococcus and Kwoniella reveals pathogenesis evolution and contrasting modes of karyotype evolution via chromosome fusion or intercentromeric recombination.</title>
        <authorList>
            <person name="Coelho M.A."/>
            <person name="David-Palma M."/>
            <person name="Shea T."/>
            <person name="Bowers K."/>
            <person name="Mcginley-Smith S."/>
            <person name="Mohammad A.W."/>
            <person name="Gnirke A."/>
            <person name="Yurkov A.M."/>
            <person name="Nowrousian M."/>
            <person name="Sun S."/>
            <person name="Cuomo C.A."/>
            <person name="Heitman J."/>
        </authorList>
    </citation>
    <scope>NUCLEOTIDE SEQUENCE [LARGE SCALE GENOMIC DNA]</scope>
    <source>
        <strain evidence="4 5">IND107</strain>
    </source>
</reference>
<dbReference type="Gene3D" id="3.40.50.720">
    <property type="entry name" value="NAD(P)-binding Rossmann-like Domain"/>
    <property type="match status" value="1"/>
</dbReference>
<dbReference type="InterPro" id="IPR051265">
    <property type="entry name" value="HIBADH-related_NP60_sf"/>
</dbReference>
<dbReference type="RefSeq" id="XP_066613753.1">
    <property type="nucleotide sequence ID" value="XM_066758351.1"/>
</dbReference>
<gene>
    <name evidence="4" type="ORF">I308_103870</name>
</gene>
<dbReference type="PIRSF" id="PIRSF000103">
    <property type="entry name" value="HIBADH"/>
    <property type="match status" value="1"/>
</dbReference>
<comment type="similarity">
    <text evidence="1">Belongs to the HIBADH-related family. NP60 subfamily.</text>
</comment>
<proteinExistence type="inferred from homology"/>
<evidence type="ECO:0000259" key="3">
    <source>
        <dbReference type="Pfam" id="PF03446"/>
    </source>
</evidence>
<dbReference type="PANTHER" id="PTHR43580:SF8">
    <property type="entry name" value="6-PHOSPHOGLUCONATE DEHYDROGENASE NADP-BINDING DOMAIN-CONTAINING PROTEIN-RELATED"/>
    <property type="match status" value="1"/>
</dbReference>
<protein>
    <recommendedName>
        <fullName evidence="3">6-phosphogluconate dehydrogenase NADP-binding domain-containing protein</fullName>
    </recommendedName>
</protein>
<dbReference type="Proteomes" id="UP000054399">
    <property type="component" value="Unassembled WGS sequence"/>
</dbReference>
<evidence type="ECO:0000313" key="5">
    <source>
        <dbReference type="Proteomes" id="UP000054399"/>
    </source>
</evidence>
<sequence length="279" mass="30393">MLIPLRKMSFQIGYVGLGNMGTPIFLNLARHAKANGWPAPCAWNIDQSRYDEIRAHNDHLYLCQQLGEVVKRSNVVFTCLLNDPVAEEVYQRLFATVDAKAKIIFVDQSSLKPKTSIKLEAAAHKVGASYLSAPVFGRPDAAKSANLVQLLGGDAKAKETVKPIFVPAVAKRVVDAGDEVAKGDFFPLYPYITYGDNISKGEFNGVGGFRLEAGLKDARNALSLGADFGRPVSMPTIELAKKHLERAEELCGNDVDWSALAIALREQAGLEPFRAGHKP</sequence>
<dbReference type="InterPro" id="IPR036291">
    <property type="entry name" value="NAD(P)-bd_dom_sf"/>
</dbReference>
<dbReference type="InterPro" id="IPR015815">
    <property type="entry name" value="HIBADH-related"/>
</dbReference>
<dbReference type="SUPFAM" id="SSF48179">
    <property type="entry name" value="6-phosphogluconate dehydrogenase C-terminal domain-like"/>
    <property type="match status" value="1"/>
</dbReference>
<dbReference type="Gene3D" id="1.10.1040.10">
    <property type="entry name" value="N-(1-d-carboxylethyl)-l-norvaline Dehydrogenase, domain 2"/>
    <property type="match status" value="1"/>
</dbReference>
<dbReference type="Pfam" id="PF03446">
    <property type="entry name" value="NAD_binding_2"/>
    <property type="match status" value="1"/>
</dbReference>
<name>A0ABR3BSE4_9TREE</name>
<dbReference type="PANTHER" id="PTHR43580">
    <property type="entry name" value="OXIDOREDUCTASE GLYR1-RELATED"/>
    <property type="match status" value="1"/>
</dbReference>
<dbReference type="SUPFAM" id="SSF51735">
    <property type="entry name" value="NAD(P)-binding Rossmann-fold domains"/>
    <property type="match status" value="1"/>
</dbReference>